<evidence type="ECO:0000256" key="2">
    <source>
        <dbReference type="ARBA" id="ARBA00023002"/>
    </source>
</evidence>
<keyword evidence="12" id="KW-1185">Reference proteome</keyword>
<dbReference type="InterPro" id="IPR024089">
    <property type="entry name" value="PRODH_PutA_dom_I/II"/>
</dbReference>
<dbReference type="GO" id="GO:0003700">
    <property type="term" value="F:DNA-binding transcription factor activity"/>
    <property type="evidence" value="ECO:0007669"/>
    <property type="project" value="InterPro"/>
</dbReference>
<dbReference type="FunFam" id="1.20.5.460:FF:000001">
    <property type="entry name" value="Bifunctional protein PutA"/>
    <property type="match status" value="1"/>
</dbReference>
<feature type="active site" evidence="6">
    <location>
        <position position="806"/>
    </location>
</feature>
<dbReference type="InterPro" id="IPR015590">
    <property type="entry name" value="Aldehyde_DH_dom"/>
</dbReference>
<comment type="pathway">
    <text evidence="5">Amino-acid degradation; L-proline degradation into L-glutamate; L-glutamate from L-proline: step 1/2.</text>
</comment>
<dbReference type="Gene3D" id="3.40.605.10">
    <property type="entry name" value="Aldehyde Dehydrogenase, Chain A, domain 1"/>
    <property type="match status" value="1"/>
</dbReference>
<keyword evidence="2 5" id="KW-0560">Oxidoreductase</keyword>
<comment type="function">
    <text evidence="5">Oxidizes proline to glutamate for use as a carbon and nitrogen source.</text>
</comment>
<accession>A1WUH9</accession>
<keyword evidence="3 5" id="KW-0520">NAD</keyword>
<dbReference type="InterPro" id="IPR024082">
    <property type="entry name" value="PRODH_PutA_dom_II"/>
</dbReference>
<dbReference type="GO" id="GO:0003842">
    <property type="term" value="F:L-glutamate gamma-semialdehyde dehydrogenase activity"/>
    <property type="evidence" value="ECO:0007669"/>
    <property type="project" value="UniProtKB-UniRule"/>
</dbReference>
<dbReference type="Pfam" id="PF18327">
    <property type="entry name" value="PRODH"/>
    <property type="match status" value="1"/>
</dbReference>
<dbReference type="InterPro" id="IPR016163">
    <property type="entry name" value="Ald_DH_C"/>
</dbReference>
<dbReference type="GO" id="GO:0009898">
    <property type="term" value="C:cytoplasmic side of plasma membrane"/>
    <property type="evidence" value="ECO:0007669"/>
    <property type="project" value="TreeGrafter"/>
</dbReference>
<organism evidence="11 12">
    <name type="scientific">Halorhodospira halophila (strain DSM 244 / SL1)</name>
    <name type="common">Ectothiorhodospira halophila (strain DSM 244 / SL1)</name>
    <dbReference type="NCBI Taxonomy" id="349124"/>
    <lineage>
        <taxon>Bacteria</taxon>
        <taxon>Pseudomonadati</taxon>
        <taxon>Pseudomonadota</taxon>
        <taxon>Gammaproteobacteria</taxon>
        <taxon>Chromatiales</taxon>
        <taxon>Ectothiorhodospiraceae</taxon>
        <taxon>Halorhodospira</taxon>
    </lineage>
</organism>
<dbReference type="GO" id="GO:0010133">
    <property type="term" value="P:L-proline catabolic process to L-glutamate"/>
    <property type="evidence" value="ECO:0007669"/>
    <property type="project" value="UniProtKB-UniRule"/>
</dbReference>
<evidence type="ECO:0000259" key="9">
    <source>
        <dbReference type="Pfam" id="PF14850"/>
    </source>
</evidence>
<dbReference type="InterPro" id="IPR025703">
    <property type="entry name" value="Bifunct_PutA"/>
</dbReference>
<dbReference type="InterPro" id="IPR016160">
    <property type="entry name" value="Ald_DH_CS_CYS"/>
</dbReference>
<dbReference type="GO" id="GO:0004657">
    <property type="term" value="F:proline dehydrogenase activity"/>
    <property type="evidence" value="ECO:0007669"/>
    <property type="project" value="UniProtKB-UniRule"/>
</dbReference>
<dbReference type="InterPro" id="IPR005933">
    <property type="entry name" value="PutA_C"/>
</dbReference>
<dbReference type="eggNOG" id="COG4230">
    <property type="taxonomic scope" value="Bacteria"/>
</dbReference>
<dbReference type="STRING" id="349124.Hhal_0555"/>
<dbReference type="HOGENOM" id="CLU_005682_1_0_6"/>
<dbReference type="PANTHER" id="PTHR42862:SF1">
    <property type="entry name" value="DELTA-1-PYRROLINE-5-CARBOXYLATE DEHYDROGENASE 2, ISOFORM A-RELATED"/>
    <property type="match status" value="1"/>
</dbReference>
<keyword evidence="5" id="KW-0804">Transcription</keyword>
<evidence type="ECO:0000256" key="1">
    <source>
        <dbReference type="ARBA" id="ARBA00004786"/>
    </source>
</evidence>
<keyword evidence="5" id="KW-0238">DNA-binding</keyword>
<reference evidence="12" key="1">
    <citation type="submission" date="2006-12" db="EMBL/GenBank/DDBJ databases">
        <title>Complete sequence of Halorhodospira halophila SL1.</title>
        <authorList>
            <consortium name="US DOE Joint Genome Institute"/>
            <person name="Copeland A."/>
            <person name="Lucas S."/>
            <person name="Lapidus A."/>
            <person name="Barry K."/>
            <person name="Detter J.C."/>
            <person name="Glavina del Rio T."/>
            <person name="Hammon N."/>
            <person name="Israni S."/>
            <person name="Dalin E."/>
            <person name="Tice H."/>
            <person name="Pitluck S."/>
            <person name="Saunders E."/>
            <person name="Brettin T."/>
            <person name="Bruce D."/>
            <person name="Han C."/>
            <person name="Tapia R."/>
            <person name="Schmutz J."/>
            <person name="Larimer F."/>
            <person name="Land M."/>
            <person name="Hauser L."/>
            <person name="Kyrpides N."/>
            <person name="Mikhailova N."/>
            <person name="Hoff W."/>
            <person name="Richardson P."/>
        </authorList>
    </citation>
    <scope>NUCLEOTIDE SEQUENCE [LARGE SCALE GENOMIC DNA]</scope>
    <source>
        <strain evidence="12">DSM 244 / SL1</strain>
    </source>
</reference>
<dbReference type="PANTHER" id="PTHR42862">
    <property type="entry name" value="DELTA-1-PYRROLINE-5-CARBOXYLATE DEHYDROGENASE 1, ISOFORM A-RELATED"/>
    <property type="match status" value="1"/>
</dbReference>
<dbReference type="InterPro" id="IPR016161">
    <property type="entry name" value="Ald_DH/histidinol_DH"/>
</dbReference>
<dbReference type="InterPro" id="IPR024090">
    <property type="entry name" value="PRODH_PutA_dom_I"/>
</dbReference>
<proteinExistence type="inferred from homology"/>
<dbReference type="InterPro" id="IPR002872">
    <property type="entry name" value="Proline_DH_dom"/>
</dbReference>
<comment type="pathway">
    <text evidence="1 5">Amino-acid degradation; L-proline degradation into L-glutamate; L-glutamate from L-proline: step 2/2.</text>
</comment>
<comment type="catalytic activity">
    <reaction evidence="5">
        <text>L-proline + a quinone = (S)-1-pyrroline-5-carboxylate + a quinol + H(+)</text>
        <dbReference type="Rhea" id="RHEA:23784"/>
        <dbReference type="ChEBI" id="CHEBI:15378"/>
        <dbReference type="ChEBI" id="CHEBI:17388"/>
        <dbReference type="ChEBI" id="CHEBI:24646"/>
        <dbReference type="ChEBI" id="CHEBI:60039"/>
        <dbReference type="ChEBI" id="CHEBI:132124"/>
        <dbReference type="EC" id="1.5.5.2"/>
    </reaction>
</comment>
<dbReference type="InterPro" id="IPR041349">
    <property type="entry name" value="PRODH"/>
</dbReference>
<dbReference type="EC" id="1.5.5.2" evidence="5"/>
<evidence type="ECO:0000259" key="10">
    <source>
        <dbReference type="Pfam" id="PF18327"/>
    </source>
</evidence>
<dbReference type="SUPFAM" id="SSF53720">
    <property type="entry name" value="ALDH-like"/>
    <property type="match status" value="1"/>
</dbReference>
<reference evidence="11 12" key="2">
    <citation type="journal article" date="2013" name="Stand. Genomic Sci.">
        <title>Complete genome sequence of Halorhodospira halophila SL1.</title>
        <authorList>
            <person name="Challacombe J.F."/>
            <person name="Majid S."/>
            <person name="Deole R."/>
            <person name="Brettin T.S."/>
            <person name="Bruce D."/>
            <person name="Delano S.F."/>
            <person name="Detter J.C."/>
            <person name="Gleasner C.D."/>
            <person name="Han C.S."/>
            <person name="Misra M."/>
            <person name="Reitenga K.G."/>
            <person name="Mikhailova N."/>
            <person name="Woyke T."/>
            <person name="Pitluck S."/>
            <person name="Nolan M."/>
            <person name="Land M.L."/>
            <person name="Saunders E."/>
            <person name="Tapia R."/>
            <person name="Lapidus A."/>
            <person name="Ivanova N."/>
            <person name="Hoff W.D."/>
        </authorList>
    </citation>
    <scope>NUCLEOTIDE SEQUENCE [LARGE SCALE GENOMIC DNA]</scope>
    <source>
        <strain evidence="12">DSM 244 / SL1</strain>
    </source>
</reference>
<dbReference type="Gene3D" id="3.20.20.220">
    <property type="match status" value="1"/>
</dbReference>
<dbReference type="KEGG" id="hha:Hhal_0555"/>
<dbReference type="PROSITE" id="PS00070">
    <property type="entry name" value="ALDEHYDE_DEHYDR_CYS"/>
    <property type="match status" value="1"/>
</dbReference>
<dbReference type="Pfam" id="PF01619">
    <property type="entry name" value="Pro_dh"/>
    <property type="match status" value="1"/>
</dbReference>
<dbReference type="EMBL" id="CP000544">
    <property type="protein sequence ID" value="ABM61341.1"/>
    <property type="molecule type" value="Genomic_DNA"/>
</dbReference>
<evidence type="ECO:0000259" key="8">
    <source>
        <dbReference type="Pfam" id="PF01619"/>
    </source>
</evidence>
<evidence type="ECO:0000256" key="5">
    <source>
        <dbReference type="PIRNR" id="PIRNR000197"/>
    </source>
</evidence>
<evidence type="ECO:0000256" key="6">
    <source>
        <dbReference type="PIRSR" id="PIRSR000197-1"/>
    </source>
</evidence>
<feature type="domain" description="Proline dehydrogenase PutA" evidence="9">
    <location>
        <begin position="70"/>
        <end position="182"/>
    </location>
</feature>
<dbReference type="Proteomes" id="UP000000647">
    <property type="component" value="Chromosome"/>
</dbReference>
<keyword evidence="5" id="KW-0285">Flavoprotein</keyword>
<dbReference type="NCBIfam" id="TIGR01238">
    <property type="entry name" value="D1pyr5carbox3"/>
    <property type="match status" value="1"/>
</dbReference>
<keyword evidence="5" id="KW-0274">FAD</keyword>
<feature type="domain" description="Proline dehydrogenase" evidence="8">
    <location>
        <begin position="191"/>
        <end position="487"/>
    </location>
</feature>
<keyword evidence="5" id="KW-0642">Proline metabolism</keyword>
<gene>
    <name evidence="11" type="ordered locus">Hhal_0555</name>
</gene>
<dbReference type="Gene3D" id="3.40.309.10">
    <property type="entry name" value="Aldehyde Dehydrogenase, Chain A, domain 2"/>
    <property type="match status" value="1"/>
</dbReference>
<dbReference type="eggNOG" id="COG0506">
    <property type="taxonomic scope" value="Bacteria"/>
</dbReference>
<feature type="domain" description="Aldehyde dehydrogenase" evidence="7">
    <location>
        <begin position="571"/>
        <end position="1032"/>
    </location>
</feature>
<dbReference type="FunFam" id="3.40.309.10:FF:000005">
    <property type="entry name" value="1-pyrroline-5-carboxylate dehydrogenase 1"/>
    <property type="match status" value="1"/>
</dbReference>
<evidence type="ECO:0000256" key="3">
    <source>
        <dbReference type="ARBA" id="ARBA00023027"/>
    </source>
</evidence>
<comment type="similarity">
    <text evidence="5">In the N-terminal section; belongs to the proline dehydrogenase family.</text>
</comment>
<dbReference type="Pfam" id="PF14850">
    <property type="entry name" value="Pro_dh-DNA_bdg"/>
    <property type="match status" value="1"/>
</dbReference>
<dbReference type="RefSeq" id="WP_011813364.1">
    <property type="nucleotide sequence ID" value="NC_008789.1"/>
</dbReference>
<comment type="catalytic activity">
    <reaction evidence="4 5">
        <text>L-glutamate 5-semialdehyde + NAD(+) + H2O = L-glutamate + NADH + 2 H(+)</text>
        <dbReference type="Rhea" id="RHEA:30235"/>
        <dbReference type="ChEBI" id="CHEBI:15377"/>
        <dbReference type="ChEBI" id="CHEBI:15378"/>
        <dbReference type="ChEBI" id="CHEBI:29985"/>
        <dbReference type="ChEBI" id="CHEBI:57540"/>
        <dbReference type="ChEBI" id="CHEBI:57945"/>
        <dbReference type="ChEBI" id="CHEBI:58066"/>
        <dbReference type="EC" id="1.2.1.88"/>
    </reaction>
</comment>
<dbReference type="SUPFAM" id="SSF81935">
    <property type="entry name" value="N-terminal domain of bifunctional PutA protein"/>
    <property type="match status" value="1"/>
</dbReference>
<feature type="domain" description="Proline utilization A proline dehydrogenase N-terminal" evidence="10">
    <location>
        <begin position="17"/>
        <end position="59"/>
    </location>
</feature>
<comment type="similarity">
    <text evidence="5">In the C-terminal section; belongs to the aldehyde dehydrogenase family.</text>
</comment>
<dbReference type="OrthoDB" id="9812625at2"/>
<evidence type="ECO:0000256" key="4">
    <source>
        <dbReference type="ARBA" id="ARBA00048142"/>
    </source>
</evidence>
<dbReference type="PIRSF" id="PIRSF000197">
    <property type="entry name" value="Bifunct_PutA"/>
    <property type="match status" value="1"/>
</dbReference>
<evidence type="ECO:0000259" key="7">
    <source>
        <dbReference type="Pfam" id="PF00171"/>
    </source>
</evidence>
<dbReference type="SUPFAM" id="SSF51730">
    <property type="entry name" value="FAD-linked oxidoreductase"/>
    <property type="match status" value="1"/>
</dbReference>
<feature type="active site" evidence="6">
    <location>
        <position position="840"/>
    </location>
</feature>
<dbReference type="NCBIfam" id="NF008869">
    <property type="entry name" value="PRK11904.1"/>
    <property type="match status" value="1"/>
</dbReference>
<dbReference type="InterPro" id="IPR050485">
    <property type="entry name" value="Proline_metab_enzyme"/>
</dbReference>
<comment type="cofactor">
    <cofactor evidence="5">
        <name>FAD</name>
        <dbReference type="ChEBI" id="CHEBI:57692"/>
    </cofactor>
</comment>
<keyword evidence="5" id="KW-0678">Repressor</keyword>
<keyword evidence="5" id="KW-0805">Transcription regulation</keyword>
<sequence length="1055" mass="115560">MSAFVHPEPEQLLPAERRALAAAYRIDEPTRSRALLEEADCDPATRSRIQERARGLVHGMIRAQRRQSSLTALLHEYDLSSEEGVALMCLAEALLRIPDAPTADQLIHDKLGTGGWSSHLGRDRRLLVNAATLGLALTGRILDTRDAERWFGDRLHTAIARRGAPLIRRAVRRSMGLLGETFVLGRDIPEAQRRARKLEAKGYRYSYDMLGEAARTEADAEHFFQAYCRGIEHFGRSADPDAPMDARAEVSVKLSALDPRFEPGQEERVQATVIPRLQALCRRAREAGIALCVDAEEAARIDLTLDVLEAVMADPELADWDGLGIAVQAYQKRAPEWIDWLAERAGHYRRRLRIRLVKGAYWDTEIKDSQIQGLDDYPVFTRKAASDVCFLACARRMLRHPQQIYPQFATHNAHTVAAVMELADEQPFEFQRLHGMADDLYDQLVDARPGRGVPVRIYAPVGQHEALLPYLVRRLLENGANSSFVNRIHEGDVEELIADPVEHLRSRTTLRHPHLPLPSGIFGPERVNSRGIDFSNRQETAALAAAMTTAAEPAREARPIINGQGATEADGTWAEVCSPTDTAQHVGRVLWAGHEHLEQALASAAAAWPRWAATPVDERARALERLADLYEAHTAELMTLCTLEGGKTLKDGIAEVREAVDFCRYYAVQARRLMGEPTPLPGPTGETNALQLHGRGTYLCISPWNLPLAIFTGQITAALAAGNAVIAKPAEQTPLIAHRAVELMHQAGIPGDVLHLLPGEGRRIGPPLVADRRIDGVAFTGSVATAQQIHRTLAERDGPIVPLIAETGGLNALIVDSSALPEQAVVDVLRSAFFSAGQRCSALRLLCIQEDIAEPFLAMLRGAMDALRVGDPRWLATDVGPVIDSDARARLEAHHEAMAAAGRVVHRTPLGQAGERGHFVPPSLYRLDAIEDLQEEFFGPMLHYTTWRAGELDSVVERINAAGYGLTFGVHSRIDSHREMATRSIRAGNAYVNRDIVGAVVGSQPFGGEGLSGTGFKAGGPNYLLRFVNERVVTENTAAAGGNASLFALGEDDEA</sequence>
<dbReference type="Pfam" id="PF00171">
    <property type="entry name" value="Aldedh"/>
    <property type="match status" value="1"/>
</dbReference>
<dbReference type="UniPathway" id="UPA00261">
    <property type="reaction ID" value="UER00373"/>
</dbReference>
<dbReference type="CDD" id="cd07125">
    <property type="entry name" value="ALDH_PutA-P5CDH"/>
    <property type="match status" value="1"/>
</dbReference>
<protein>
    <recommendedName>
        <fullName evidence="5">Bifunctional protein PutA</fullName>
    </recommendedName>
    <domain>
        <recommendedName>
            <fullName evidence="5">Proline dehydrogenase</fullName>
            <ecNumber evidence="5">1.5.5.2</ecNumber>
        </recommendedName>
        <alternativeName>
            <fullName evidence="5">Proline oxidase</fullName>
        </alternativeName>
    </domain>
    <domain>
        <recommendedName>
            <fullName evidence="5">Delta-1-pyrroline-5-carboxylate dehydrogenase</fullName>
            <shortName evidence="5">P5C dehydrogenase</shortName>
            <ecNumber evidence="5">1.2.1.88</ecNumber>
        </recommendedName>
        <alternativeName>
            <fullName evidence="5">L-glutamate gamma-semialdehyde dehydrogenase</fullName>
        </alternativeName>
    </domain>
</protein>
<dbReference type="Gene3D" id="1.20.5.460">
    <property type="entry name" value="Single helix bin"/>
    <property type="match status" value="1"/>
</dbReference>
<evidence type="ECO:0000313" key="11">
    <source>
        <dbReference type="EMBL" id="ABM61341.1"/>
    </source>
</evidence>
<dbReference type="AlphaFoldDB" id="A1WUH9"/>
<evidence type="ECO:0000313" key="12">
    <source>
        <dbReference type="Proteomes" id="UP000000647"/>
    </source>
</evidence>
<dbReference type="GO" id="GO:0003677">
    <property type="term" value="F:DNA binding"/>
    <property type="evidence" value="ECO:0007669"/>
    <property type="project" value="UniProtKB-KW"/>
</dbReference>
<dbReference type="InterPro" id="IPR016162">
    <property type="entry name" value="Ald_DH_N"/>
</dbReference>
<dbReference type="EC" id="1.2.1.88" evidence="5"/>
<name>A1WUH9_HALHL</name>
<dbReference type="Gene3D" id="1.20.5.550">
    <property type="entry name" value="Single Helix bin"/>
    <property type="match status" value="1"/>
</dbReference>
<dbReference type="InterPro" id="IPR029041">
    <property type="entry name" value="FAD-linked_oxidoreductase-like"/>
</dbReference>